<feature type="region of interest" description="Disordered" evidence="7">
    <location>
        <begin position="292"/>
        <end position="349"/>
    </location>
</feature>
<feature type="region of interest" description="Disordered" evidence="7">
    <location>
        <begin position="1218"/>
        <end position="1238"/>
    </location>
</feature>
<dbReference type="OMA" id="CANENII"/>
<feature type="compositionally biased region" description="Low complexity" evidence="7">
    <location>
        <begin position="303"/>
        <end position="332"/>
    </location>
</feature>
<evidence type="ECO:0000313" key="9">
    <source>
        <dbReference type="EMBL" id="CCH61131.1"/>
    </source>
</evidence>
<evidence type="ECO:0000259" key="8">
    <source>
        <dbReference type="PROSITE" id="PS50048"/>
    </source>
</evidence>
<dbReference type="SUPFAM" id="SSF57701">
    <property type="entry name" value="Zn2/Cys6 DNA-binding domain"/>
    <property type="match status" value="1"/>
</dbReference>
<feature type="domain" description="Zn(2)-C6 fungal-type" evidence="8">
    <location>
        <begin position="73"/>
        <end position="103"/>
    </location>
</feature>
<dbReference type="FunCoup" id="I2H429">
    <property type="interactions" value="1506"/>
</dbReference>
<dbReference type="InParanoid" id="I2H429"/>
<dbReference type="CDD" id="cd12148">
    <property type="entry name" value="fungal_TF_MHR"/>
    <property type="match status" value="1"/>
</dbReference>
<evidence type="ECO:0000256" key="6">
    <source>
        <dbReference type="ARBA" id="ARBA00023242"/>
    </source>
</evidence>
<dbReference type="CDD" id="cd00067">
    <property type="entry name" value="GAL4"/>
    <property type="match status" value="1"/>
</dbReference>
<dbReference type="Proteomes" id="UP000002866">
    <property type="component" value="Chromosome 5"/>
</dbReference>
<dbReference type="AlphaFoldDB" id="I2H429"/>
<dbReference type="RefSeq" id="XP_004180650.1">
    <property type="nucleotide sequence ID" value="XM_004180602.1"/>
</dbReference>
<keyword evidence="3" id="KW-0805">Transcription regulation</keyword>
<dbReference type="GO" id="GO:0000981">
    <property type="term" value="F:DNA-binding transcription factor activity, RNA polymerase II-specific"/>
    <property type="evidence" value="ECO:0007669"/>
    <property type="project" value="InterPro"/>
</dbReference>
<proteinExistence type="predicted"/>
<dbReference type="GO" id="GO:0008270">
    <property type="term" value="F:zinc ion binding"/>
    <property type="evidence" value="ECO:0007669"/>
    <property type="project" value="InterPro"/>
</dbReference>
<dbReference type="STRING" id="1071380.I2H429"/>
<dbReference type="EMBL" id="HE806320">
    <property type="protein sequence ID" value="CCH61131.1"/>
    <property type="molecule type" value="Genomic_DNA"/>
</dbReference>
<dbReference type="eggNOG" id="ENOG502QW20">
    <property type="taxonomic scope" value="Eukaryota"/>
</dbReference>
<feature type="compositionally biased region" description="Low complexity" evidence="7">
    <location>
        <begin position="1053"/>
        <end position="1078"/>
    </location>
</feature>
<protein>
    <recommendedName>
        <fullName evidence="8">Zn(2)-C6 fungal-type domain-containing protein</fullName>
    </recommendedName>
</protein>
<feature type="region of interest" description="Disordered" evidence="7">
    <location>
        <begin position="1043"/>
        <end position="1078"/>
    </location>
</feature>
<dbReference type="KEGG" id="tbl:TBLA_0E00700"/>
<evidence type="ECO:0000256" key="5">
    <source>
        <dbReference type="ARBA" id="ARBA00023163"/>
    </source>
</evidence>
<evidence type="ECO:0000256" key="2">
    <source>
        <dbReference type="ARBA" id="ARBA00022833"/>
    </source>
</evidence>
<gene>
    <name evidence="9" type="primary">TBLA0E00700</name>
    <name evidence="9" type="ORF">TBLA_0E00700</name>
</gene>
<dbReference type="GO" id="GO:0000978">
    <property type="term" value="F:RNA polymerase II cis-regulatory region sequence-specific DNA binding"/>
    <property type="evidence" value="ECO:0007669"/>
    <property type="project" value="TreeGrafter"/>
</dbReference>
<sequence>MEQTVSLPTNNNHTNNNIHKIIEPNNNASVSTTPPPILLENNKSSTIQSNPTITSPITSPGHITKKRNRISFVCQSCRKSKTKCNKDKPSCSRCKKLGIFCVYDVETQPPPKNLNKLQTIQRLNEELIYWKNRALSNENNNNSNIIKNNNTTNSMMNENQTDSSFNFPPISDYYLLTTQQLQSITYPIKLYKDHPKLILNKIAKRDVKPLTENYILLEDKFISTLICSIFIESSTSNTTILPAITSNLSVSRIQPGIRRTVNKLKLILLDQSHSSTQRRRIEAFIDRLLQASSNSGSNPNDESVTTSSTTTAVTTATTSASTSTSASASSPNTSPPTSPISSSTKTKKKSGITTSMEDIFSLFFSNQKYQYLEDHCPPNGDYSPLLKSYIKSFEEFFPPMNIINAYKNHFYENIYKNLPFLDKDMFEEALASILYKESDDNINTNNNNINNPVNEKVKIHLGHAGLRSKVENLAILAVILKLAYISLRFVEEGEEDTENPIFVNKEILDKYPIENDAIILAEKCIASENLFACANENIVTCLLYIWAFFVFSPEEGDFFIEHPTDIISGLVVMLSNSIGLHRDPSVYSNLRSCVITDKRLLNHRRLLWLAVVTSACFESTLKGRYSCTNVISQDLFIENIRDPEALNEYMNRVKADMGTDYRNQQLLSLHELCFKRMQLSIMLCDLDSIVMDHSSYHPLSSFDILMNKIDAFLNQNFDSSDIHTPTNTKFDSYSTKRHPFASDNTSNDSSTSPIPVVQTNTINGNNEFSSDATNNWYNQLNHNTIDYSIGLHSRIMCDLMLLRTSTALFLHFEKLLATKTLSLEQGLSIYYTYFEKCCKISLKLVNYFKNFFGVGYGICAPLSNYMVTKMAQLSLMTVLFSLIGIIMRLELACISLNSMITSHSQNNNTEKISELLIKQNILKNLQKTMEDAVINIHYLASKYLRFTYYSVFKMLAICDIIIIHLRKGELWSTLIKIRDISNTKPTLAKGLAISLNVNLSDIGTIFNDFKSKNFLIEIGNDELKNLSDQVSFINSQYKVNMTDSATSKSNQATSTDNNTTAPETTTSNTTVTQSTTNSTSIVGFNNTELETMKDGNVSTNANNDVLSATNIQNIIKNNQAVPILNNDNFNQITGQVTPTTQRSSVESTLTGLEKLSSVANVLFANNSNELNTVESSTTPFGASTISNSVSNPVPNNAIINSNIKLNNSDNEFYDSTTSNNLMDSTSNNNIPTSQENNTMNGDENSAAIFNADTFEFTGGFGRLDLFNYDFLFGN</sequence>
<organism evidence="9 10">
    <name type="scientific">Henningerozyma blattae (strain ATCC 34711 / CBS 6284 / DSM 70876 / NBRC 10599 / NRRL Y-10934 / UCD 77-7)</name>
    <name type="common">Yeast</name>
    <name type="synonym">Tetrapisispora blattae</name>
    <dbReference type="NCBI Taxonomy" id="1071380"/>
    <lineage>
        <taxon>Eukaryota</taxon>
        <taxon>Fungi</taxon>
        <taxon>Dikarya</taxon>
        <taxon>Ascomycota</taxon>
        <taxon>Saccharomycotina</taxon>
        <taxon>Saccharomycetes</taxon>
        <taxon>Saccharomycetales</taxon>
        <taxon>Saccharomycetaceae</taxon>
        <taxon>Henningerozyma</taxon>
    </lineage>
</organism>
<dbReference type="PANTHER" id="PTHR31069:SF29">
    <property type="entry name" value="OLEATE-ACTIVATED TRANSCRIPTION FACTOR 1-RELATED"/>
    <property type="match status" value="1"/>
</dbReference>
<dbReference type="SMART" id="SM00066">
    <property type="entry name" value="GAL4"/>
    <property type="match status" value="1"/>
</dbReference>
<evidence type="ECO:0000256" key="7">
    <source>
        <dbReference type="SAM" id="MobiDB-lite"/>
    </source>
</evidence>
<dbReference type="InterPro" id="IPR036864">
    <property type="entry name" value="Zn2-C6_fun-type_DNA-bd_sf"/>
</dbReference>
<keyword evidence="2" id="KW-0862">Zinc</keyword>
<dbReference type="Gene3D" id="4.10.240.10">
    <property type="entry name" value="Zn(2)-C6 fungal-type DNA-binding domain"/>
    <property type="match status" value="1"/>
</dbReference>
<keyword evidence="1" id="KW-0479">Metal-binding</keyword>
<keyword evidence="5" id="KW-0804">Transcription</keyword>
<dbReference type="GO" id="GO:0045944">
    <property type="term" value="P:positive regulation of transcription by RNA polymerase II"/>
    <property type="evidence" value="ECO:0007669"/>
    <property type="project" value="TreeGrafter"/>
</dbReference>
<dbReference type="InterPro" id="IPR001138">
    <property type="entry name" value="Zn2Cys6_DnaBD"/>
</dbReference>
<keyword evidence="4" id="KW-0238">DNA-binding</keyword>
<feature type="compositionally biased region" description="Polar residues" evidence="7">
    <location>
        <begin position="292"/>
        <end position="302"/>
    </location>
</feature>
<evidence type="ECO:0000313" key="10">
    <source>
        <dbReference type="Proteomes" id="UP000002866"/>
    </source>
</evidence>
<dbReference type="PANTHER" id="PTHR31069">
    <property type="entry name" value="OLEATE-ACTIVATED TRANSCRIPTION FACTOR 1-RELATED"/>
    <property type="match status" value="1"/>
</dbReference>
<reference evidence="9 10" key="1">
    <citation type="journal article" date="2011" name="Proc. Natl. Acad. Sci. U.S.A.">
        <title>Evolutionary erosion of yeast sex chromosomes by mating-type switching accidents.</title>
        <authorList>
            <person name="Gordon J.L."/>
            <person name="Armisen D."/>
            <person name="Proux-Wera E."/>
            <person name="Oheigeartaigh S.S."/>
            <person name="Byrne K.P."/>
            <person name="Wolfe K.H."/>
        </authorList>
    </citation>
    <scope>NUCLEOTIDE SEQUENCE [LARGE SCALE GENOMIC DNA]</scope>
    <source>
        <strain evidence="10">ATCC 34711 / CBS 6284 / DSM 70876 / NBRC 10599 / NRRL Y-10934 / UCD 77-7</strain>
    </source>
</reference>
<dbReference type="GO" id="GO:0005634">
    <property type="term" value="C:nucleus"/>
    <property type="evidence" value="ECO:0007669"/>
    <property type="project" value="TreeGrafter"/>
</dbReference>
<dbReference type="PROSITE" id="PS50048">
    <property type="entry name" value="ZN2_CY6_FUNGAL_2"/>
    <property type="match status" value="1"/>
</dbReference>
<evidence type="ECO:0000256" key="3">
    <source>
        <dbReference type="ARBA" id="ARBA00023015"/>
    </source>
</evidence>
<keyword evidence="6" id="KW-0539">Nucleus</keyword>
<accession>I2H429</accession>
<keyword evidence="10" id="KW-1185">Reference proteome</keyword>
<dbReference type="OrthoDB" id="5069333at2759"/>
<dbReference type="PROSITE" id="PS00463">
    <property type="entry name" value="ZN2_CY6_FUNGAL_1"/>
    <property type="match status" value="1"/>
</dbReference>
<dbReference type="Pfam" id="PF00172">
    <property type="entry name" value="Zn_clus"/>
    <property type="match status" value="1"/>
</dbReference>
<dbReference type="InterPro" id="IPR050675">
    <property type="entry name" value="OAF3"/>
</dbReference>
<dbReference type="HOGENOM" id="CLU_008453_0_0_1"/>
<name>I2H429_HENB6</name>
<dbReference type="PRINTS" id="PR00755">
    <property type="entry name" value="AFLATOXINBRP"/>
</dbReference>
<feature type="compositionally biased region" description="Polar residues" evidence="7">
    <location>
        <begin position="1043"/>
        <end position="1052"/>
    </location>
</feature>
<dbReference type="GeneID" id="14496257"/>
<evidence type="ECO:0000256" key="1">
    <source>
        <dbReference type="ARBA" id="ARBA00022723"/>
    </source>
</evidence>
<evidence type="ECO:0000256" key="4">
    <source>
        <dbReference type="ARBA" id="ARBA00023125"/>
    </source>
</evidence>